<dbReference type="AlphaFoldDB" id="A0A1X7UWR0"/>
<proteinExistence type="predicted"/>
<dbReference type="EnsemblMetazoa" id="XM_019996199.1">
    <property type="protein sequence ID" value="XP_019851758.1"/>
    <property type="gene ID" value="LOC109581789"/>
</dbReference>
<feature type="compositionally biased region" description="Polar residues" evidence="1">
    <location>
        <begin position="21"/>
        <end position="37"/>
    </location>
</feature>
<feature type="region of interest" description="Disordered" evidence="1">
    <location>
        <begin position="1"/>
        <end position="75"/>
    </location>
</feature>
<dbReference type="Proteomes" id="UP000007879">
    <property type="component" value="Unassembled WGS sequence"/>
</dbReference>
<feature type="compositionally biased region" description="Basic and acidic residues" evidence="1">
    <location>
        <begin position="38"/>
        <end position="48"/>
    </location>
</feature>
<sequence length="175" mass="19373">MEDADNHSDSLSPRSDAAWSNLPSPMLSSKCDTSITSDRSKSPSDDVLKVPQPAHSDLDVVDSDGGDEEDNDGAYIKGKTHNLATFEVYDIFLKALNDRGKLNTLPPVKPAGGSMFIYDLGLDETLHNSKRKQLRCDQYRWSHKGTHPLKHQTITIMKKSGMIDLKDAPSGDDRF</sequence>
<protein>
    <submittedName>
        <fullName evidence="2">Uncharacterized protein</fullName>
    </submittedName>
</protein>
<evidence type="ECO:0000313" key="2">
    <source>
        <dbReference type="EnsemblMetazoa" id="Aqu2.1.32415_001"/>
    </source>
</evidence>
<keyword evidence="3" id="KW-1185">Reference proteome</keyword>
<reference evidence="2" key="2">
    <citation type="submission" date="2017-05" db="UniProtKB">
        <authorList>
            <consortium name="EnsemblMetazoa"/>
        </authorList>
    </citation>
    <scope>IDENTIFICATION</scope>
</reference>
<dbReference type="InParanoid" id="A0A1X7UWR0"/>
<name>A0A1X7UWR0_AMPQE</name>
<organism evidence="2">
    <name type="scientific">Amphimedon queenslandica</name>
    <name type="common">Sponge</name>
    <dbReference type="NCBI Taxonomy" id="400682"/>
    <lineage>
        <taxon>Eukaryota</taxon>
        <taxon>Metazoa</taxon>
        <taxon>Porifera</taxon>
        <taxon>Demospongiae</taxon>
        <taxon>Heteroscleromorpha</taxon>
        <taxon>Haplosclerida</taxon>
        <taxon>Niphatidae</taxon>
        <taxon>Amphimedon</taxon>
    </lineage>
</organism>
<feature type="compositionally biased region" description="Acidic residues" evidence="1">
    <location>
        <begin position="59"/>
        <end position="72"/>
    </location>
</feature>
<reference evidence="3" key="1">
    <citation type="journal article" date="2010" name="Nature">
        <title>The Amphimedon queenslandica genome and the evolution of animal complexity.</title>
        <authorList>
            <person name="Srivastava M."/>
            <person name="Simakov O."/>
            <person name="Chapman J."/>
            <person name="Fahey B."/>
            <person name="Gauthier M.E."/>
            <person name="Mitros T."/>
            <person name="Richards G.S."/>
            <person name="Conaco C."/>
            <person name="Dacre M."/>
            <person name="Hellsten U."/>
            <person name="Larroux C."/>
            <person name="Putnam N.H."/>
            <person name="Stanke M."/>
            <person name="Adamska M."/>
            <person name="Darling A."/>
            <person name="Degnan S.M."/>
            <person name="Oakley T.H."/>
            <person name="Plachetzki D.C."/>
            <person name="Zhai Y."/>
            <person name="Adamski M."/>
            <person name="Calcino A."/>
            <person name="Cummins S.F."/>
            <person name="Goodstein D.M."/>
            <person name="Harris C."/>
            <person name="Jackson D.J."/>
            <person name="Leys S.P."/>
            <person name="Shu S."/>
            <person name="Woodcroft B.J."/>
            <person name="Vervoort M."/>
            <person name="Kosik K.S."/>
            <person name="Manning G."/>
            <person name="Degnan B.M."/>
            <person name="Rokhsar D.S."/>
        </authorList>
    </citation>
    <scope>NUCLEOTIDE SEQUENCE [LARGE SCALE GENOMIC DNA]</scope>
</reference>
<evidence type="ECO:0000256" key="1">
    <source>
        <dbReference type="SAM" id="MobiDB-lite"/>
    </source>
</evidence>
<accession>A0A1X7UWR0</accession>
<dbReference type="KEGG" id="aqu:109581789"/>
<dbReference type="EnsemblMetazoa" id="Aqu2.1.32415_001">
    <property type="protein sequence ID" value="Aqu2.1.32415_001"/>
    <property type="gene ID" value="Aqu2.1.32415"/>
</dbReference>
<gene>
    <name evidence="2" type="primary">109581789</name>
</gene>
<evidence type="ECO:0000313" key="3">
    <source>
        <dbReference type="Proteomes" id="UP000007879"/>
    </source>
</evidence>